<evidence type="ECO:0000256" key="1">
    <source>
        <dbReference type="ARBA" id="ARBA00022448"/>
    </source>
</evidence>
<evidence type="ECO:0000256" key="6">
    <source>
        <dbReference type="PROSITE-ProRule" id="PRU00433"/>
    </source>
</evidence>
<dbReference type="GO" id="GO:0005506">
    <property type="term" value="F:iron ion binding"/>
    <property type="evidence" value="ECO:0007669"/>
    <property type="project" value="InterPro"/>
</dbReference>
<dbReference type="PRINTS" id="PR00607">
    <property type="entry name" value="CYTCHROMECIE"/>
</dbReference>
<dbReference type="SUPFAM" id="SSF46626">
    <property type="entry name" value="Cytochrome c"/>
    <property type="match status" value="1"/>
</dbReference>
<dbReference type="PROSITE" id="PS51007">
    <property type="entry name" value="CYTC"/>
    <property type="match status" value="1"/>
</dbReference>
<protein>
    <submittedName>
        <fullName evidence="9">C-type cytochrome</fullName>
    </submittedName>
</protein>
<sequence length="104" mass="10877">MRLASALLAACGLLASAAAPAQQPGRAVYESVCIACHAVENVMVSAPKLGARKDWQQRQQRAGGLDGLVRNAANGVGAMPARGGRDELDEAQLKAAIRYMMQAD</sequence>
<proteinExistence type="predicted"/>
<gene>
    <name evidence="9" type="ORF">GTP41_13090</name>
</gene>
<keyword evidence="7" id="KW-0732">Signal</keyword>
<dbReference type="GO" id="GO:0009055">
    <property type="term" value="F:electron transfer activity"/>
    <property type="evidence" value="ECO:0007669"/>
    <property type="project" value="InterPro"/>
</dbReference>
<evidence type="ECO:0000256" key="7">
    <source>
        <dbReference type="SAM" id="SignalP"/>
    </source>
</evidence>
<evidence type="ECO:0000313" key="9">
    <source>
        <dbReference type="EMBL" id="MYN03038.1"/>
    </source>
</evidence>
<dbReference type="GO" id="GO:0020037">
    <property type="term" value="F:heme binding"/>
    <property type="evidence" value="ECO:0007669"/>
    <property type="project" value="InterPro"/>
</dbReference>
<evidence type="ECO:0000256" key="2">
    <source>
        <dbReference type="ARBA" id="ARBA00022617"/>
    </source>
</evidence>
<evidence type="ECO:0000259" key="8">
    <source>
        <dbReference type="PROSITE" id="PS51007"/>
    </source>
</evidence>
<keyword evidence="5 6" id="KW-0408">Iron</keyword>
<keyword evidence="10" id="KW-1185">Reference proteome</keyword>
<keyword evidence="4" id="KW-0249">Electron transport</keyword>
<dbReference type="InterPro" id="IPR036909">
    <property type="entry name" value="Cyt_c-like_dom_sf"/>
</dbReference>
<feature type="signal peptide" evidence="7">
    <location>
        <begin position="1"/>
        <end position="21"/>
    </location>
</feature>
<evidence type="ECO:0000313" key="10">
    <source>
        <dbReference type="Proteomes" id="UP000448575"/>
    </source>
</evidence>
<dbReference type="Pfam" id="PF13442">
    <property type="entry name" value="Cytochrome_CBB3"/>
    <property type="match status" value="1"/>
</dbReference>
<evidence type="ECO:0000256" key="4">
    <source>
        <dbReference type="ARBA" id="ARBA00022982"/>
    </source>
</evidence>
<feature type="domain" description="Cytochrome c" evidence="8">
    <location>
        <begin position="20"/>
        <end position="104"/>
    </location>
</feature>
<organism evidence="9 10">
    <name type="scientific">Pseudoduganella guangdongensis</name>
    <dbReference type="NCBI Taxonomy" id="2692179"/>
    <lineage>
        <taxon>Bacteria</taxon>
        <taxon>Pseudomonadati</taxon>
        <taxon>Pseudomonadota</taxon>
        <taxon>Betaproteobacteria</taxon>
        <taxon>Burkholderiales</taxon>
        <taxon>Oxalobacteraceae</taxon>
        <taxon>Telluria group</taxon>
        <taxon>Pseudoduganella</taxon>
    </lineage>
</organism>
<dbReference type="Proteomes" id="UP000448575">
    <property type="component" value="Unassembled WGS sequence"/>
</dbReference>
<dbReference type="EMBL" id="WWCJ01000008">
    <property type="protein sequence ID" value="MYN03038.1"/>
    <property type="molecule type" value="Genomic_DNA"/>
</dbReference>
<dbReference type="InterPro" id="IPR002323">
    <property type="entry name" value="Cyt_CIE"/>
</dbReference>
<keyword evidence="3 6" id="KW-0479">Metal-binding</keyword>
<accession>A0A6N9HHF6</accession>
<dbReference type="InterPro" id="IPR009056">
    <property type="entry name" value="Cyt_c-like_dom"/>
</dbReference>
<dbReference type="PANTHER" id="PTHR40942">
    <property type="match status" value="1"/>
</dbReference>
<keyword evidence="2 6" id="KW-0349">Heme</keyword>
<evidence type="ECO:0000256" key="5">
    <source>
        <dbReference type="ARBA" id="ARBA00023004"/>
    </source>
</evidence>
<feature type="chain" id="PRO_5027029045" evidence="7">
    <location>
        <begin position="22"/>
        <end position="104"/>
    </location>
</feature>
<comment type="caution">
    <text evidence="9">The sequence shown here is derived from an EMBL/GenBank/DDBJ whole genome shotgun (WGS) entry which is preliminary data.</text>
</comment>
<name>A0A6N9HHF6_9BURK</name>
<keyword evidence="1" id="KW-0813">Transport</keyword>
<dbReference type="PANTHER" id="PTHR40942:SF4">
    <property type="entry name" value="CYTOCHROME C5"/>
    <property type="match status" value="1"/>
</dbReference>
<dbReference type="Gene3D" id="1.10.760.10">
    <property type="entry name" value="Cytochrome c-like domain"/>
    <property type="match status" value="1"/>
</dbReference>
<evidence type="ECO:0000256" key="3">
    <source>
        <dbReference type="ARBA" id="ARBA00022723"/>
    </source>
</evidence>
<reference evidence="9 10" key="1">
    <citation type="submission" date="2019-12" db="EMBL/GenBank/DDBJ databases">
        <title>Novel species isolated from a subtropical stream in China.</title>
        <authorList>
            <person name="Lu H."/>
        </authorList>
    </citation>
    <scope>NUCLEOTIDE SEQUENCE [LARGE SCALE GENOMIC DNA]</scope>
    <source>
        <strain evidence="9 10">DS3</strain>
    </source>
</reference>
<dbReference type="RefSeq" id="WP_161026015.1">
    <property type="nucleotide sequence ID" value="NZ_WWCJ01000008.1"/>
</dbReference>
<dbReference type="AlphaFoldDB" id="A0A6N9HHF6"/>